<sequence length="117" mass="13306">MEKRNFTRVTFSGGASIKYKEQIFWGNIGNVSLQGFFIKTKHDLPLDNPLEVTIYQSPNSSIYLNACVVRSEEDGVGMKISGLDVNSFVRLREVISQQCNDQTLIMHETYKMANCIH</sequence>
<evidence type="ECO:0000313" key="3">
    <source>
        <dbReference type="Proteomes" id="UP000324298"/>
    </source>
</evidence>
<dbReference type="AlphaFoldDB" id="A0A5A9XCE3"/>
<dbReference type="Pfam" id="PF07238">
    <property type="entry name" value="PilZ"/>
    <property type="match status" value="1"/>
</dbReference>
<gene>
    <name evidence="2" type="ORF">ET418_12505</name>
</gene>
<dbReference type="EMBL" id="SRSD01000007">
    <property type="protein sequence ID" value="KAA0890474.1"/>
    <property type="molecule type" value="Genomic_DNA"/>
</dbReference>
<name>A0A5A9XCE3_9BACT</name>
<protein>
    <submittedName>
        <fullName evidence="2">PilZ domain-containing protein</fullName>
    </submittedName>
</protein>
<dbReference type="Proteomes" id="UP000324298">
    <property type="component" value="Unassembled WGS sequence"/>
</dbReference>
<evidence type="ECO:0000313" key="2">
    <source>
        <dbReference type="EMBL" id="KAA0890474.1"/>
    </source>
</evidence>
<dbReference type="GO" id="GO:0035438">
    <property type="term" value="F:cyclic-di-GMP binding"/>
    <property type="evidence" value="ECO:0007669"/>
    <property type="project" value="InterPro"/>
</dbReference>
<dbReference type="RefSeq" id="WP_149307967.1">
    <property type="nucleotide sequence ID" value="NZ_SRSD01000007.1"/>
</dbReference>
<dbReference type="Gene3D" id="2.40.10.220">
    <property type="entry name" value="predicted glycosyltransferase like domains"/>
    <property type="match status" value="1"/>
</dbReference>
<accession>A0A5A9XCE3</accession>
<feature type="domain" description="PilZ" evidence="1">
    <location>
        <begin position="2"/>
        <end position="95"/>
    </location>
</feature>
<comment type="caution">
    <text evidence="2">The sequence shown here is derived from an EMBL/GenBank/DDBJ whole genome shotgun (WGS) entry which is preliminary data.</text>
</comment>
<keyword evidence="3" id="KW-1185">Reference proteome</keyword>
<evidence type="ECO:0000259" key="1">
    <source>
        <dbReference type="Pfam" id="PF07238"/>
    </source>
</evidence>
<dbReference type="InterPro" id="IPR009875">
    <property type="entry name" value="PilZ_domain"/>
</dbReference>
<dbReference type="OrthoDB" id="5396383at2"/>
<organism evidence="2 3">
    <name type="scientific">Oryzomonas rubra</name>
    <dbReference type="NCBI Taxonomy" id="2509454"/>
    <lineage>
        <taxon>Bacteria</taxon>
        <taxon>Pseudomonadati</taxon>
        <taxon>Thermodesulfobacteriota</taxon>
        <taxon>Desulfuromonadia</taxon>
        <taxon>Geobacterales</taxon>
        <taxon>Geobacteraceae</taxon>
        <taxon>Oryzomonas</taxon>
    </lineage>
</organism>
<reference evidence="2 3" key="1">
    <citation type="submission" date="2019-04" db="EMBL/GenBank/DDBJ databases">
        <title>Geobacter ruber sp. nov., ferric-reducing bacteria isolated from paddy soil.</title>
        <authorList>
            <person name="Xu Z."/>
            <person name="Masuda Y."/>
            <person name="Itoh H."/>
            <person name="Senoo K."/>
        </authorList>
    </citation>
    <scope>NUCLEOTIDE SEQUENCE [LARGE SCALE GENOMIC DNA]</scope>
    <source>
        <strain evidence="2 3">Red88</strain>
    </source>
</reference>
<proteinExistence type="predicted"/>
<dbReference type="SUPFAM" id="SSF141371">
    <property type="entry name" value="PilZ domain-like"/>
    <property type="match status" value="1"/>
</dbReference>